<dbReference type="PROSITE" id="PS50227">
    <property type="entry name" value="G_PROTEIN_RECEP_F2_3"/>
    <property type="match status" value="1"/>
</dbReference>
<evidence type="ECO:0000256" key="1">
    <source>
        <dbReference type="ARBA" id="ARBA00007343"/>
    </source>
</evidence>
<dbReference type="OrthoDB" id="10672269at2759"/>
<feature type="region of interest" description="Disordered" evidence="3">
    <location>
        <begin position="361"/>
        <end position="382"/>
    </location>
</feature>
<gene>
    <name evidence="6" type="ORF">HOLleu_32507</name>
</gene>
<dbReference type="InterPro" id="IPR036445">
    <property type="entry name" value="GPCR_2_extracell_dom_sf"/>
</dbReference>
<proteinExistence type="inferred from homology"/>
<dbReference type="Proteomes" id="UP001152320">
    <property type="component" value="Chromosome 16"/>
</dbReference>
<dbReference type="GO" id="GO:0007166">
    <property type="term" value="P:cell surface receptor signaling pathway"/>
    <property type="evidence" value="ECO:0007669"/>
    <property type="project" value="TreeGrafter"/>
</dbReference>
<accession>A0A9Q1BIT3</accession>
<organism evidence="6 7">
    <name type="scientific">Holothuria leucospilota</name>
    <name type="common">Black long sea cucumber</name>
    <name type="synonym">Mertensiothuria leucospilota</name>
    <dbReference type="NCBI Taxonomy" id="206669"/>
    <lineage>
        <taxon>Eukaryota</taxon>
        <taxon>Metazoa</taxon>
        <taxon>Echinodermata</taxon>
        <taxon>Eleutherozoa</taxon>
        <taxon>Echinozoa</taxon>
        <taxon>Holothuroidea</taxon>
        <taxon>Aspidochirotacea</taxon>
        <taxon>Aspidochirotida</taxon>
        <taxon>Holothuriidae</taxon>
        <taxon>Holothuria</taxon>
    </lineage>
</organism>
<dbReference type="GO" id="GO:0004930">
    <property type="term" value="F:G protein-coupled receptor activity"/>
    <property type="evidence" value="ECO:0007669"/>
    <property type="project" value="InterPro"/>
</dbReference>
<dbReference type="InterPro" id="IPR001879">
    <property type="entry name" value="GPCR_2_extracellular_dom"/>
</dbReference>
<feature type="compositionally biased region" description="Low complexity" evidence="3">
    <location>
        <begin position="638"/>
        <end position="652"/>
    </location>
</feature>
<dbReference type="Pfam" id="PF26588">
    <property type="entry name" value="GAIN_ADGRA3"/>
    <property type="match status" value="1"/>
</dbReference>
<dbReference type="PANTHER" id="PTHR45930">
    <property type="entry name" value="G-PROTEIN COUPLED RECEPTOR 124-LIKE PROTEIN"/>
    <property type="match status" value="1"/>
</dbReference>
<feature type="compositionally biased region" description="Low complexity" evidence="3">
    <location>
        <begin position="512"/>
        <end position="601"/>
    </location>
</feature>
<dbReference type="SUPFAM" id="SSF52058">
    <property type="entry name" value="L domain-like"/>
    <property type="match status" value="1"/>
</dbReference>
<comment type="similarity">
    <text evidence="1">Belongs to the G-protein coupled receptor 2 family. Adhesion G-protein coupled receptor (ADGR) subfamily.</text>
</comment>
<dbReference type="Gene3D" id="3.80.10.10">
    <property type="entry name" value="Ribonuclease Inhibitor"/>
    <property type="match status" value="1"/>
</dbReference>
<evidence type="ECO:0000256" key="4">
    <source>
        <dbReference type="SAM" id="SignalP"/>
    </source>
</evidence>
<sequence>MENRLARKWLGLLFLAATFSKSTQKSSCQPSGPHLICFGFTDEDIVDLRDNLGILDRSSVQQISISRSQIGNFTNEVLLSFRSLREMTLMENNISPAFFPVGVFKNVAINRLSILMNNVEYNNHFAKVINDLKNLTELNLEGNRPIRNFDSAAIETFDRLDTLTFSPEYIVCDCDLSWFRNYLLNYEGDVQSKFSSITCNFGGVSFDVTDSNFCSTFDGMVLECRSCNEASSNEECNAMGNQKCPTTSTFGTHPLCLNEITYAGGEKLIRKSCASSSRCRGTRANNERNCYADNPTTCEYCCRGELCNDFETAVLENYFPANYPFRPTTPVPTTTLPTTTYKPTTSKFTTTPFMTSLVPTTQAPSTMATTSPTTTERTTIPTTSETTKVITTFPPTTETTTSPTTTIQTTIPATTPKFTTMEPTTTTVTTMQPTTTTVTTTQPTTTTFTTMQPTTTTITTMQPATTTQPTTTTITTMQPATTTQPTTTTITTMQPATTTQPTTTTITTMQPTSAVTTVQPTTTTVTTMPPTTTTITTMQPTTTTVTTMQPPTTTVTTMQPPTTTVTTMQPPTTTVTTMQPPTTTVTTMQPPTTMQPTTKTTSTMKAKTSKVITTQPLTTTASTTQPETTKLTTKEPKTTTNPLTTRRKSTASSTTQITTIIFTEEGNLTTPDLTTSLPNIIETTTAKITTISPTTMVYLCPPEEQNGKYGDLQWPGTKVGSVAIIECPFNLGGFTANATRMCVLRGQSAVWKDPDLSSCSSNSDVLEKLAHENVTTENIVEIAEELAEVTDESDTLEESDVENAVTVIESISKVVNDAKDDTKRVLEDIIETVNHLSQVQDEQLTKAQRAGNTSSRIIQAVESTIMSIEIQDSDYDSKSEALDVRIIKLNNEREAENIRFPKFDAKKEDDNEV</sequence>
<evidence type="ECO:0000256" key="3">
    <source>
        <dbReference type="SAM" id="MobiDB-lite"/>
    </source>
</evidence>
<dbReference type="InterPro" id="IPR058808">
    <property type="entry name" value="GAIN_ADGRA2/3"/>
</dbReference>
<keyword evidence="7" id="KW-1185">Reference proteome</keyword>
<feature type="chain" id="PRO_5040252647" evidence="4">
    <location>
        <begin position="25"/>
        <end position="913"/>
    </location>
</feature>
<comment type="caution">
    <text evidence="6">The sequence shown here is derived from an EMBL/GenBank/DDBJ whole genome shotgun (WGS) entry which is preliminary data.</text>
</comment>
<keyword evidence="2 6" id="KW-0675">Receptor</keyword>
<keyword evidence="4" id="KW-0732">Signal</keyword>
<dbReference type="EMBL" id="JAIZAY010000016">
    <property type="protein sequence ID" value="KAJ8027377.1"/>
    <property type="molecule type" value="Genomic_DNA"/>
</dbReference>
<evidence type="ECO:0000256" key="2">
    <source>
        <dbReference type="ARBA" id="ARBA00023170"/>
    </source>
</evidence>
<dbReference type="GO" id="GO:0005886">
    <property type="term" value="C:plasma membrane"/>
    <property type="evidence" value="ECO:0007669"/>
    <property type="project" value="TreeGrafter"/>
</dbReference>
<feature type="region of interest" description="Disordered" evidence="3">
    <location>
        <begin position="512"/>
        <end position="652"/>
    </location>
</feature>
<feature type="domain" description="G-protein coupled receptors family 2 profile 1" evidence="5">
    <location>
        <begin position="700"/>
        <end position="763"/>
    </location>
</feature>
<evidence type="ECO:0000313" key="7">
    <source>
        <dbReference type="Proteomes" id="UP001152320"/>
    </source>
</evidence>
<evidence type="ECO:0000259" key="5">
    <source>
        <dbReference type="PROSITE" id="PS50227"/>
    </source>
</evidence>
<dbReference type="PANTHER" id="PTHR45930:SF4">
    <property type="entry name" value="ADHESION G PROTEIN-COUPLED RECEPTOR A3"/>
    <property type="match status" value="1"/>
</dbReference>
<protein>
    <submittedName>
        <fullName evidence="6">Adhesion G protein-coupled receptor A2</fullName>
    </submittedName>
</protein>
<dbReference type="AlphaFoldDB" id="A0A9Q1BIT3"/>
<name>A0A9Q1BIT3_HOLLE</name>
<dbReference type="Gene3D" id="4.10.1240.10">
    <property type="entry name" value="GPCR, family 2, extracellular hormone receptor domain"/>
    <property type="match status" value="1"/>
</dbReference>
<feature type="signal peptide" evidence="4">
    <location>
        <begin position="1"/>
        <end position="24"/>
    </location>
</feature>
<dbReference type="InterPro" id="IPR051963">
    <property type="entry name" value="Adhesion_GPCR_A"/>
</dbReference>
<feature type="compositionally biased region" description="Polar residues" evidence="3">
    <location>
        <begin position="602"/>
        <end position="612"/>
    </location>
</feature>
<reference evidence="6" key="1">
    <citation type="submission" date="2021-10" db="EMBL/GenBank/DDBJ databases">
        <title>Tropical sea cucumber genome reveals ecological adaptation and Cuvierian tubules defense mechanism.</title>
        <authorList>
            <person name="Chen T."/>
        </authorList>
    </citation>
    <scope>NUCLEOTIDE SEQUENCE</scope>
    <source>
        <strain evidence="6">Nanhai2018</strain>
        <tissue evidence="6">Muscle</tissue>
    </source>
</reference>
<feature type="compositionally biased region" description="Low complexity" evidence="3">
    <location>
        <begin position="613"/>
        <end position="631"/>
    </location>
</feature>
<evidence type="ECO:0000313" key="6">
    <source>
        <dbReference type="EMBL" id="KAJ8027377.1"/>
    </source>
</evidence>
<dbReference type="SUPFAM" id="SSF111418">
    <property type="entry name" value="Hormone receptor domain"/>
    <property type="match status" value="1"/>
</dbReference>
<dbReference type="InterPro" id="IPR032675">
    <property type="entry name" value="LRR_dom_sf"/>
</dbReference>